<evidence type="ECO:0000259" key="8">
    <source>
        <dbReference type="Pfam" id="PF01379"/>
    </source>
</evidence>
<evidence type="ECO:0000259" key="9">
    <source>
        <dbReference type="Pfam" id="PF03900"/>
    </source>
</evidence>
<feature type="modified residue" description="S-(dipyrrolylmethanemethyl)cysteine" evidence="7">
    <location>
        <position position="245"/>
    </location>
</feature>
<dbReference type="RefSeq" id="WP_091180383.1">
    <property type="nucleotide sequence ID" value="NZ_FNRY01000001.1"/>
</dbReference>
<comment type="catalytic activity">
    <reaction evidence="6 7">
        <text>4 porphobilinogen + H2O = hydroxymethylbilane + 4 NH4(+)</text>
        <dbReference type="Rhea" id="RHEA:13185"/>
        <dbReference type="ChEBI" id="CHEBI:15377"/>
        <dbReference type="ChEBI" id="CHEBI:28938"/>
        <dbReference type="ChEBI" id="CHEBI:57845"/>
        <dbReference type="ChEBI" id="CHEBI:58126"/>
        <dbReference type="EC" id="2.5.1.61"/>
    </reaction>
</comment>
<evidence type="ECO:0000256" key="7">
    <source>
        <dbReference type="HAMAP-Rule" id="MF_00260"/>
    </source>
</evidence>
<dbReference type="OrthoDB" id="9810298at2"/>
<dbReference type="InterPro" id="IPR000860">
    <property type="entry name" value="HemC"/>
</dbReference>
<comment type="similarity">
    <text evidence="2 7">Belongs to the HMBS family.</text>
</comment>
<dbReference type="Pfam" id="PF03900">
    <property type="entry name" value="Porphobil_deamC"/>
    <property type="match status" value="1"/>
</dbReference>
<dbReference type="InterPro" id="IPR022418">
    <property type="entry name" value="Porphobilinogen_deaminase_C"/>
</dbReference>
<evidence type="ECO:0000256" key="6">
    <source>
        <dbReference type="ARBA" id="ARBA00048169"/>
    </source>
</evidence>
<keyword evidence="4 7" id="KW-0808">Transferase</keyword>
<dbReference type="PROSITE" id="PS00533">
    <property type="entry name" value="PORPHOBILINOGEN_DEAM"/>
    <property type="match status" value="1"/>
</dbReference>
<dbReference type="EMBL" id="FNRY01000001">
    <property type="protein sequence ID" value="SEB50116.1"/>
    <property type="molecule type" value="Genomic_DNA"/>
</dbReference>
<dbReference type="AlphaFoldDB" id="A0A1H4JVU8"/>
<evidence type="ECO:0000256" key="2">
    <source>
        <dbReference type="ARBA" id="ARBA00005638"/>
    </source>
</evidence>
<dbReference type="InterPro" id="IPR022419">
    <property type="entry name" value="Porphobilin_deaminase_cofac_BS"/>
</dbReference>
<proteinExistence type="inferred from homology"/>
<dbReference type="PIRSF" id="PIRSF001438">
    <property type="entry name" value="4pyrrol_synth_OHMeBilane_synth"/>
    <property type="match status" value="1"/>
</dbReference>
<evidence type="ECO:0000256" key="3">
    <source>
        <dbReference type="ARBA" id="ARBA00011245"/>
    </source>
</evidence>
<sequence>MTTLLVGTRGSALATAQAGGVARALADAIGGEAELLTVTTHGDTSRASLSTLGGTGVFAAALRDALLDGACDLVVHSMKDLPTAALPGLVIGAVPAREDARDALCARDGLTLDELPHGARVGTGSPRRIAQLKHRRPDLDVVDIRGNVGTRLGFVTSGELDAVVLAAAGLARLGLSEAATEFFDIETWPTAPAQGVLAVEVRSTDLETLAADAPLVRALTAVTDAAAEAAATAERAVLSRLEAGCAAPVAAHAVLSGGELTVDAHVYALDGTAVRARQQRVTIGDVWAPASGPDAGPAVHDTGALMKRAARAGTELADALLAAGAADLAPLRES</sequence>
<comment type="function">
    <text evidence="1 7">Tetrapolymerization of the monopyrrole PBG into the hydroxymethylbilane pre-uroporphyrinogen in several discrete steps.</text>
</comment>
<dbReference type="SUPFAM" id="SSF54782">
    <property type="entry name" value="Porphobilinogen deaminase (hydroxymethylbilane synthase), C-terminal domain"/>
    <property type="match status" value="1"/>
</dbReference>
<dbReference type="Proteomes" id="UP000199183">
    <property type="component" value="Unassembled WGS sequence"/>
</dbReference>
<name>A0A1H4JVU8_9MICO</name>
<dbReference type="InterPro" id="IPR036803">
    <property type="entry name" value="Porphobilinogen_deaminase_C_sf"/>
</dbReference>
<keyword evidence="11" id="KW-1185">Reference proteome</keyword>
<reference evidence="10 11" key="1">
    <citation type="submission" date="2016-10" db="EMBL/GenBank/DDBJ databases">
        <authorList>
            <person name="de Groot N.N."/>
        </authorList>
    </citation>
    <scope>NUCLEOTIDE SEQUENCE [LARGE SCALE GENOMIC DNA]</scope>
    <source>
        <strain evidence="10 11">DSM 21799</strain>
    </source>
</reference>
<comment type="cofactor">
    <cofactor evidence="7">
        <name>dipyrromethane</name>
        <dbReference type="ChEBI" id="CHEBI:60342"/>
    </cofactor>
    <text evidence="7">Binds 1 dipyrromethane group covalently.</text>
</comment>
<feature type="domain" description="Porphobilinogen deaminase N-terminal" evidence="8">
    <location>
        <begin position="5"/>
        <end position="208"/>
    </location>
</feature>
<protein>
    <recommendedName>
        <fullName evidence="7">Porphobilinogen deaminase</fullName>
        <shortName evidence="7">PBG</shortName>
        <ecNumber evidence="7">2.5.1.61</ecNumber>
    </recommendedName>
    <alternativeName>
        <fullName evidence="7">Hydroxymethylbilane synthase</fullName>
        <shortName evidence="7">HMBS</shortName>
    </alternativeName>
    <alternativeName>
        <fullName evidence="7">Pre-uroporphyrinogen synthase</fullName>
    </alternativeName>
</protein>
<dbReference type="GO" id="GO:0006782">
    <property type="term" value="P:protoporphyrinogen IX biosynthetic process"/>
    <property type="evidence" value="ECO:0007669"/>
    <property type="project" value="UniProtKB-UniRule"/>
</dbReference>
<dbReference type="GO" id="GO:0005737">
    <property type="term" value="C:cytoplasm"/>
    <property type="evidence" value="ECO:0007669"/>
    <property type="project" value="UniProtKB-UniRule"/>
</dbReference>
<evidence type="ECO:0000256" key="1">
    <source>
        <dbReference type="ARBA" id="ARBA00002869"/>
    </source>
</evidence>
<dbReference type="PANTHER" id="PTHR11557:SF0">
    <property type="entry name" value="PORPHOBILINOGEN DEAMINASE"/>
    <property type="match status" value="1"/>
</dbReference>
<dbReference type="STRING" id="640635.SAMN04489806_0878"/>
<keyword evidence="5 7" id="KW-0627">Porphyrin biosynthesis</keyword>
<comment type="miscellaneous">
    <text evidence="7">The porphobilinogen subunits are added to the dipyrromethane group.</text>
</comment>
<dbReference type="Gene3D" id="3.30.160.40">
    <property type="entry name" value="Porphobilinogen deaminase, C-terminal domain"/>
    <property type="match status" value="1"/>
</dbReference>
<dbReference type="SUPFAM" id="SSF53850">
    <property type="entry name" value="Periplasmic binding protein-like II"/>
    <property type="match status" value="1"/>
</dbReference>
<evidence type="ECO:0000313" key="10">
    <source>
        <dbReference type="EMBL" id="SEB50116.1"/>
    </source>
</evidence>
<evidence type="ECO:0000256" key="5">
    <source>
        <dbReference type="ARBA" id="ARBA00023244"/>
    </source>
</evidence>
<feature type="domain" description="Porphobilinogen deaminase C-terminal" evidence="9">
    <location>
        <begin position="230"/>
        <end position="277"/>
    </location>
</feature>
<accession>A0A1H4JVU8</accession>
<dbReference type="PRINTS" id="PR00151">
    <property type="entry name" value="PORPHBDMNASE"/>
</dbReference>
<dbReference type="GO" id="GO:0004418">
    <property type="term" value="F:hydroxymethylbilane synthase activity"/>
    <property type="evidence" value="ECO:0007669"/>
    <property type="project" value="UniProtKB-UniRule"/>
</dbReference>
<dbReference type="Pfam" id="PF01379">
    <property type="entry name" value="Porphobil_deam"/>
    <property type="match status" value="1"/>
</dbReference>
<evidence type="ECO:0000313" key="11">
    <source>
        <dbReference type="Proteomes" id="UP000199183"/>
    </source>
</evidence>
<organism evidence="10 11">
    <name type="scientific">Paramicrobacterium humi</name>
    <dbReference type="NCBI Taxonomy" id="640635"/>
    <lineage>
        <taxon>Bacteria</taxon>
        <taxon>Bacillati</taxon>
        <taxon>Actinomycetota</taxon>
        <taxon>Actinomycetes</taxon>
        <taxon>Micrococcales</taxon>
        <taxon>Microbacteriaceae</taxon>
        <taxon>Paramicrobacterium</taxon>
    </lineage>
</organism>
<dbReference type="HAMAP" id="MF_00260">
    <property type="entry name" value="Porphobil_deam"/>
    <property type="match status" value="1"/>
</dbReference>
<dbReference type="InterPro" id="IPR022417">
    <property type="entry name" value="Porphobilin_deaminase_N"/>
</dbReference>
<dbReference type="NCBIfam" id="TIGR00212">
    <property type="entry name" value="hemC"/>
    <property type="match status" value="1"/>
</dbReference>
<dbReference type="FunFam" id="3.40.190.10:FF:000005">
    <property type="entry name" value="Porphobilinogen deaminase"/>
    <property type="match status" value="1"/>
</dbReference>
<dbReference type="PANTHER" id="PTHR11557">
    <property type="entry name" value="PORPHOBILINOGEN DEAMINASE"/>
    <property type="match status" value="1"/>
</dbReference>
<dbReference type="Gene3D" id="3.40.190.10">
    <property type="entry name" value="Periplasmic binding protein-like II"/>
    <property type="match status" value="2"/>
</dbReference>
<dbReference type="EC" id="2.5.1.61" evidence="7"/>
<evidence type="ECO:0000256" key="4">
    <source>
        <dbReference type="ARBA" id="ARBA00022679"/>
    </source>
</evidence>
<gene>
    <name evidence="7" type="primary">hemC</name>
    <name evidence="10" type="ORF">SAMN04489806_0878</name>
</gene>
<comment type="subunit">
    <text evidence="3 7">Monomer.</text>
</comment>